<gene>
    <name evidence="1" type="ORF">AMSG_10387</name>
</gene>
<accession>A0A0L0DQF3</accession>
<sequence length="64" mass="7211">MAGLLDGFNLDSHAYVNVDQYLSDHNFQSQVRRNLGSKNSEEILKRVTFLVSERQKETPNAAAS</sequence>
<evidence type="ECO:0000313" key="1">
    <source>
        <dbReference type="EMBL" id="KNC54539.1"/>
    </source>
</evidence>
<protein>
    <submittedName>
        <fullName evidence="1">Uncharacterized protein</fullName>
    </submittedName>
</protein>
<evidence type="ECO:0000313" key="2">
    <source>
        <dbReference type="Proteomes" id="UP000054408"/>
    </source>
</evidence>
<keyword evidence="2" id="KW-1185">Reference proteome</keyword>
<dbReference type="EMBL" id="GL349491">
    <property type="protein sequence ID" value="KNC54539.1"/>
    <property type="molecule type" value="Genomic_DNA"/>
</dbReference>
<name>A0A0L0DQF3_THETB</name>
<reference evidence="1 2" key="1">
    <citation type="submission" date="2010-05" db="EMBL/GenBank/DDBJ databases">
        <title>The Genome Sequence of Thecamonas trahens ATCC 50062.</title>
        <authorList>
            <consortium name="The Broad Institute Genome Sequencing Platform"/>
            <person name="Russ C."/>
            <person name="Cuomo C."/>
            <person name="Shea T."/>
            <person name="Young S.K."/>
            <person name="Zeng Q."/>
            <person name="Koehrsen M."/>
            <person name="Haas B."/>
            <person name="Borodovsky M."/>
            <person name="Guigo R."/>
            <person name="Alvarado L."/>
            <person name="Berlin A."/>
            <person name="Bochicchio J."/>
            <person name="Borenstein D."/>
            <person name="Chapman S."/>
            <person name="Chen Z."/>
            <person name="Freedman E."/>
            <person name="Gellesch M."/>
            <person name="Goldberg J."/>
            <person name="Griggs A."/>
            <person name="Gujja S."/>
            <person name="Heilman E."/>
            <person name="Heiman D."/>
            <person name="Hepburn T."/>
            <person name="Howarth C."/>
            <person name="Jen D."/>
            <person name="Larson L."/>
            <person name="Mehta T."/>
            <person name="Park D."/>
            <person name="Pearson M."/>
            <person name="Roberts A."/>
            <person name="Saif S."/>
            <person name="Shenoy N."/>
            <person name="Sisk P."/>
            <person name="Stolte C."/>
            <person name="Sykes S."/>
            <person name="Thomson T."/>
            <person name="Walk T."/>
            <person name="White J."/>
            <person name="Yandava C."/>
            <person name="Burger G."/>
            <person name="Gray M.W."/>
            <person name="Holland P.W.H."/>
            <person name="King N."/>
            <person name="Lang F.B.F."/>
            <person name="Roger A.J."/>
            <person name="Ruiz-Trillo I."/>
            <person name="Lander E."/>
            <person name="Nusbaum C."/>
        </authorList>
    </citation>
    <scope>NUCLEOTIDE SEQUENCE [LARGE SCALE GENOMIC DNA]</scope>
    <source>
        <strain evidence="1 2">ATCC 50062</strain>
    </source>
</reference>
<dbReference type="AlphaFoldDB" id="A0A0L0DQF3"/>
<dbReference type="GeneID" id="25568620"/>
<dbReference type="RefSeq" id="XP_013753555.1">
    <property type="nucleotide sequence ID" value="XM_013898101.1"/>
</dbReference>
<dbReference type="Proteomes" id="UP000054408">
    <property type="component" value="Unassembled WGS sequence"/>
</dbReference>
<organism evidence="1 2">
    <name type="scientific">Thecamonas trahens ATCC 50062</name>
    <dbReference type="NCBI Taxonomy" id="461836"/>
    <lineage>
        <taxon>Eukaryota</taxon>
        <taxon>Apusozoa</taxon>
        <taxon>Apusomonadida</taxon>
        <taxon>Apusomonadidae</taxon>
        <taxon>Thecamonas</taxon>
    </lineage>
</organism>
<proteinExistence type="predicted"/>